<dbReference type="SMART" id="SM00174">
    <property type="entry name" value="RHO"/>
    <property type="match status" value="1"/>
</dbReference>
<dbReference type="InterPro" id="IPR027417">
    <property type="entry name" value="P-loop_NTPase"/>
</dbReference>
<feature type="region of interest" description="Disordered" evidence="10">
    <location>
        <begin position="1"/>
        <end position="26"/>
    </location>
</feature>
<evidence type="ECO:0000256" key="9">
    <source>
        <dbReference type="ARBA" id="ARBA00048098"/>
    </source>
</evidence>
<dbReference type="Pfam" id="PF00071">
    <property type="entry name" value="Ras"/>
    <property type="match status" value="1"/>
</dbReference>
<comment type="catalytic activity">
    <reaction evidence="9">
        <text>GTP + H2O = GDP + phosphate + H(+)</text>
        <dbReference type="Rhea" id="RHEA:19669"/>
        <dbReference type="ChEBI" id="CHEBI:15377"/>
        <dbReference type="ChEBI" id="CHEBI:15378"/>
        <dbReference type="ChEBI" id="CHEBI:37565"/>
        <dbReference type="ChEBI" id="CHEBI:43474"/>
        <dbReference type="ChEBI" id="CHEBI:58189"/>
        <dbReference type="EC" id="3.6.5.2"/>
    </reaction>
</comment>
<dbReference type="SMART" id="SM00173">
    <property type="entry name" value="RAS"/>
    <property type="match status" value="1"/>
</dbReference>
<dbReference type="InterPro" id="IPR005225">
    <property type="entry name" value="Small_GTP-bd"/>
</dbReference>
<evidence type="ECO:0000256" key="6">
    <source>
        <dbReference type="ARBA" id="ARBA00022801"/>
    </source>
</evidence>
<dbReference type="SUPFAM" id="SSF52540">
    <property type="entry name" value="P-loop containing nucleoside triphosphate hydrolases"/>
    <property type="match status" value="1"/>
</dbReference>
<dbReference type="GO" id="GO:0005525">
    <property type="term" value="F:GTP binding"/>
    <property type="evidence" value="ECO:0007669"/>
    <property type="project" value="UniProtKB-KW"/>
</dbReference>
<evidence type="ECO:0000313" key="12">
    <source>
        <dbReference type="Proteomes" id="UP000322234"/>
    </source>
</evidence>
<name>A0A6B0S7G9_9CETA</name>
<accession>A0A6B0S7G9</accession>
<evidence type="ECO:0000256" key="2">
    <source>
        <dbReference type="ARBA" id="ARBA00008344"/>
    </source>
</evidence>
<dbReference type="PRINTS" id="PR00449">
    <property type="entry name" value="RASTRNSFRMNG"/>
</dbReference>
<keyword evidence="5" id="KW-0547">Nucleotide-binding</keyword>
<dbReference type="InterPro" id="IPR020849">
    <property type="entry name" value="Small_GTPase_Ras-type"/>
</dbReference>
<sequence>MQPGEGAAERNGEGAEPPGTAVWRGPLRPKGRCSFGPQTSAFSLGSFLLCPGLKISLSLDFLENVPFPRGSPGFSKRTMDSGTRPIGSCSSPAGLSREYKLVMLGAGGVGKSAMTMQFISHRFPEDHDPTIEDAYKIRIRIDDEPANLDILDTAGQAEFTAMRDQYMRAGEGFIICYSITDRRSFHEVREFKQLIYRVRRTDDTPVVLVGNKSDLKQLRQVTKEEGLALAREFSCPFFETSAAYRYYIDDVFHALVREIRRKEKEAVLAMEKKSKPKNSVWKRLKSPFRKKKDSVT</sequence>
<evidence type="ECO:0000256" key="1">
    <source>
        <dbReference type="ARBA" id="ARBA00004236"/>
    </source>
</evidence>
<dbReference type="GO" id="GO:0003925">
    <property type="term" value="F:G protein activity"/>
    <property type="evidence" value="ECO:0007669"/>
    <property type="project" value="UniProtKB-EC"/>
</dbReference>
<keyword evidence="8" id="KW-0472">Membrane</keyword>
<keyword evidence="6" id="KW-0378">Hydrolase</keyword>
<dbReference type="PROSITE" id="PS51419">
    <property type="entry name" value="RAB"/>
    <property type="match status" value="1"/>
</dbReference>
<comment type="similarity">
    <text evidence="2">Belongs to the small GTPase superfamily. Ras family.</text>
</comment>
<dbReference type="EMBL" id="VBQZ03000149">
    <property type="protein sequence ID" value="MXQ95916.1"/>
    <property type="molecule type" value="Genomic_DNA"/>
</dbReference>
<evidence type="ECO:0000256" key="3">
    <source>
        <dbReference type="ARBA" id="ARBA00011984"/>
    </source>
</evidence>
<evidence type="ECO:0000256" key="5">
    <source>
        <dbReference type="ARBA" id="ARBA00022741"/>
    </source>
</evidence>
<keyword evidence="4" id="KW-1003">Cell membrane</keyword>
<evidence type="ECO:0000256" key="7">
    <source>
        <dbReference type="ARBA" id="ARBA00023134"/>
    </source>
</evidence>
<proteinExistence type="inferred from homology"/>
<dbReference type="NCBIfam" id="TIGR00231">
    <property type="entry name" value="small_GTP"/>
    <property type="match status" value="1"/>
</dbReference>
<dbReference type="PROSITE" id="PS51420">
    <property type="entry name" value="RHO"/>
    <property type="match status" value="1"/>
</dbReference>
<keyword evidence="7" id="KW-0342">GTP-binding</keyword>
<dbReference type="SMART" id="SM00175">
    <property type="entry name" value="RAB"/>
    <property type="match status" value="1"/>
</dbReference>
<comment type="subcellular location">
    <subcellularLocation>
        <location evidence="1">Cell membrane</location>
    </subcellularLocation>
</comment>
<dbReference type="Proteomes" id="UP000322234">
    <property type="component" value="Unassembled WGS sequence"/>
</dbReference>
<comment type="caution">
    <text evidence="11">The sequence shown here is derived from an EMBL/GenBank/DDBJ whole genome shotgun (WGS) entry which is preliminary data.</text>
</comment>
<feature type="region of interest" description="Disordered" evidence="10">
    <location>
        <begin position="270"/>
        <end position="296"/>
    </location>
</feature>
<evidence type="ECO:0000256" key="10">
    <source>
        <dbReference type="SAM" id="MobiDB-lite"/>
    </source>
</evidence>
<keyword evidence="12" id="KW-1185">Reference proteome</keyword>
<dbReference type="AlphaFoldDB" id="A0A6B0S7G9"/>
<dbReference type="InterPro" id="IPR001806">
    <property type="entry name" value="Small_GTPase"/>
</dbReference>
<dbReference type="GO" id="GO:0005886">
    <property type="term" value="C:plasma membrane"/>
    <property type="evidence" value="ECO:0007669"/>
    <property type="project" value="UniProtKB-SubCell"/>
</dbReference>
<dbReference type="PANTHER" id="PTHR24070">
    <property type="entry name" value="RAS, DI-RAS, AND RHEB FAMILY MEMBERS OF SMALL GTPASE SUPERFAMILY"/>
    <property type="match status" value="1"/>
</dbReference>
<dbReference type="FunFam" id="3.40.50.300:FF:000343">
    <property type="entry name" value="Ras family gtpase"/>
    <property type="match status" value="1"/>
</dbReference>
<dbReference type="Gene3D" id="3.40.50.300">
    <property type="entry name" value="P-loop containing nucleotide triphosphate hydrolases"/>
    <property type="match status" value="1"/>
</dbReference>
<reference evidence="11" key="1">
    <citation type="submission" date="2019-10" db="EMBL/GenBank/DDBJ databases">
        <title>The sequence and de novo assembly of the wild yak genome.</title>
        <authorList>
            <person name="Liu Y."/>
        </authorList>
    </citation>
    <scope>NUCLEOTIDE SEQUENCE [LARGE SCALE GENOMIC DNA]</scope>
    <source>
        <strain evidence="11">WY2019</strain>
    </source>
</reference>
<organism evidence="11 12">
    <name type="scientific">Bos mutus</name>
    <name type="common">wild yak</name>
    <dbReference type="NCBI Taxonomy" id="72004"/>
    <lineage>
        <taxon>Eukaryota</taxon>
        <taxon>Metazoa</taxon>
        <taxon>Chordata</taxon>
        <taxon>Craniata</taxon>
        <taxon>Vertebrata</taxon>
        <taxon>Euteleostomi</taxon>
        <taxon>Mammalia</taxon>
        <taxon>Eutheria</taxon>
        <taxon>Laurasiatheria</taxon>
        <taxon>Artiodactyla</taxon>
        <taxon>Ruminantia</taxon>
        <taxon>Pecora</taxon>
        <taxon>Bovidae</taxon>
        <taxon>Bovinae</taxon>
        <taxon>Bos</taxon>
    </lineage>
</organism>
<dbReference type="EC" id="3.6.5.2" evidence="3"/>
<feature type="compositionally biased region" description="Basic residues" evidence="10">
    <location>
        <begin position="274"/>
        <end position="296"/>
    </location>
</feature>
<gene>
    <name evidence="11" type="ORF">E5288_WYG015156</name>
</gene>
<evidence type="ECO:0000256" key="4">
    <source>
        <dbReference type="ARBA" id="ARBA00022475"/>
    </source>
</evidence>
<dbReference type="CDD" id="cd04141">
    <property type="entry name" value="Rit_Rin_Ric"/>
    <property type="match status" value="1"/>
</dbReference>
<protein>
    <recommendedName>
        <fullName evidence="3">small monomeric GTPase</fullName>
        <ecNumber evidence="3">3.6.5.2</ecNumber>
    </recommendedName>
</protein>
<dbReference type="GO" id="GO:0007165">
    <property type="term" value="P:signal transduction"/>
    <property type="evidence" value="ECO:0007669"/>
    <property type="project" value="InterPro"/>
</dbReference>
<evidence type="ECO:0000313" key="11">
    <source>
        <dbReference type="EMBL" id="MXQ95916.1"/>
    </source>
</evidence>
<evidence type="ECO:0000256" key="8">
    <source>
        <dbReference type="ARBA" id="ARBA00023136"/>
    </source>
</evidence>
<dbReference type="SMART" id="SM00176">
    <property type="entry name" value="RAN"/>
    <property type="match status" value="1"/>
</dbReference>
<dbReference type="PROSITE" id="PS51421">
    <property type="entry name" value="RAS"/>
    <property type="match status" value="1"/>
</dbReference>